<keyword evidence="4 7" id="KW-0255">Endonuclease</keyword>
<dbReference type="GO" id="GO:0005737">
    <property type="term" value="C:cytoplasm"/>
    <property type="evidence" value="ECO:0007669"/>
    <property type="project" value="UniProtKB-SubCell"/>
</dbReference>
<keyword evidence="6 7" id="KW-0862">Zinc</keyword>
<keyword evidence="7" id="KW-0963">Cytoplasm</keyword>
<keyword evidence="2 7" id="KW-0540">Nuclease</keyword>
<evidence type="ECO:0000256" key="3">
    <source>
        <dbReference type="ARBA" id="ARBA00022723"/>
    </source>
</evidence>
<comment type="subcellular location">
    <subcellularLocation>
        <location evidence="7">Cytoplasm</location>
    </subcellularLocation>
</comment>
<dbReference type="STRING" id="1232681.ADIS_3814"/>
<dbReference type="PROSITE" id="PS01306">
    <property type="entry name" value="UPF0054"/>
    <property type="match status" value="1"/>
</dbReference>
<dbReference type="EC" id="3.1.-.-" evidence="7"/>
<dbReference type="AlphaFoldDB" id="R7ZNX3"/>
<reference evidence="8 9" key="1">
    <citation type="submission" date="2013-02" db="EMBL/GenBank/DDBJ databases">
        <title>A novel strain isolated from Lonar lake, Maharashtra, India.</title>
        <authorList>
            <person name="Singh A."/>
        </authorList>
    </citation>
    <scope>NUCLEOTIDE SEQUENCE [LARGE SCALE GENOMIC DNA]</scope>
    <source>
        <strain evidence="8 9">AK24</strain>
    </source>
</reference>
<dbReference type="SUPFAM" id="SSF55486">
    <property type="entry name" value="Metalloproteases ('zincins'), catalytic domain"/>
    <property type="match status" value="1"/>
</dbReference>
<keyword evidence="9" id="KW-1185">Reference proteome</keyword>
<accession>R7ZNX3</accession>
<keyword evidence="3 7" id="KW-0479">Metal-binding</keyword>
<gene>
    <name evidence="7" type="primary">ybeY</name>
    <name evidence="8" type="ORF">ADIS_3814</name>
</gene>
<dbReference type="InterPro" id="IPR023091">
    <property type="entry name" value="MetalPrtase_cat_dom_sf_prd"/>
</dbReference>
<dbReference type="RefSeq" id="WP_010855941.1">
    <property type="nucleotide sequence ID" value="NZ_AQHR01000098.1"/>
</dbReference>
<feature type="binding site" evidence="7">
    <location>
        <position position="112"/>
    </location>
    <ligand>
        <name>Zn(2+)</name>
        <dbReference type="ChEBI" id="CHEBI:29105"/>
        <note>catalytic</note>
    </ligand>
</feature>
<sequence>MAIRFFEEETPFKLSKRNTHKKWIGEIAKSEGKQISELVFIFCSDEYLHEINLSYLNHDTYTDIITFDHTEKENTLEGEIYISIERVIENATIVGETFERELLRVMSHGVLHLSGYKDKTDQEANLMRKKEEEAIKLFEGVQ</sequence>
<dbReference type="Pfam" id="PF02130">
    <property type="entry name" value="YbeY"/>
    <property type="match status" value="1"/>
</dbReference>
<dbReference type="NCBIfam" id="TIGR00043">
    <property type="entry name" value="rRNA maturation RNase YbeY"/>
    <property type="match status" value="1"/>
</dbReference>
<dbReference type="GO" id="GO:0008270">
    <property type="term" value="F:zinc ion binding"/>
    <property type="evidence" value="ECO:0007669"/>
    <property type="project" value="UniProtKB-UniRule"/>
</dbReference>
<dbReference type="HAMAP" id="MF_00009">
    <property type="entry name" value="Endoribonucl_YbeY"/>
    <property type="match status" value="1"/>
</dbReference>
<evidence type="ECO:0000256" key="6">
    <source>
        <dbReference type="ARBA" id="ARBA00022833"/>
    </source>
</evidence>
<dbReference type="Gene3D" id="3.40.390.30">
    <property type="entry name" value="Metalloproteases ('zincins'), catalytic domain"/>
    <property type="match status" value="1"/>
</dbReference>
<dbReference type="GO" id="GO:0004222">
    <property type="term" value="F:metalloendopeptidase activity"/>
    <property type="evidence" value="ECO:0007669"/>
    <property type="project" value="InterPro"/>
</dbReference>
<evidence type="ECO:0000256" key="7">
    <source>
        <dbReference type="HAMAP-Rule" id="MF_00009"/>
    </source>
</evidence>
<feature type="binding site" evidence="7">
    <location>
        <position position="108"/>
    </location>
    <ligand>
        <name>Zn(2+)</name>
        <dbReference type="ChEBI" id="CHEBI:29105"/>
        <note>catalytic</note>
    </ligand>
</feature>
<comment type="similarity">
    <text evidence="1 7">Belongs to the endoribonuclease YbeY family.</text>
</comment>
<keyword evidence="5 7" id="KW-0378">Hydrolase</keyword>
<dbReference type="PANTHER" id="PTHR46986:SF1">
    <property type="entry name" value="ENDORIBONUCLEASE YBEY, CHLOROPLASTIC"/>
    <property type="match status" value="1"/>
</dbReference>
<name>R7ZNX3_9BACT</name>
<evidence type="ECO:0000256" key="5">
    <source>
        <dbReference type="ARBA" id="ARBA00022801"/>
    </source>
</evidence>
<dbReference type="PATRIC" id="fig|1288963.3.peg.3804"/>
<dbReference type="InterPro" id="IPR020549">
    <property type="entry name" value="YbeY_CS"/>
</dbReference>
<comment type="cofactor">
    <cofactor evidence="7">
        <name>Zn(2+)</name>
        <dbReference type="ChEBI" id="CHEBI:29105"/>
    </cofactor>
    <text evidence="7">Binds 1 zinc ion.</text>
</comment>
<evidence type="ECO:0000256" key="2">
    <source>
        <dbReference type="ARBA" id="ARBA00022722"/>
    </source>
</evidence>
<dbReference type="GO" id="GO:0004521">
    <property type="term" value="F:RNA endonuclease activity"/>
    <property type="evidence" value="ECO:0007669"/>
    <property type="project" value="UniProtKB-UniRule"/>
</dbReference>
<evidence type="ECO:0000256" key="4">
    <source>
        <dbReference type="ARBA" id="ARBA00022759"/>
    </source>
</evidence>
<dbReference type="OrthoDB" id="9811984at2"/>
<keyword evidence="7" id="KW-0690">Ribosome biogenesis</keyword>
<dbReference type="PANTHER" id="PTHR46986">
    <property type="entry name" value="ENDORIBONUCLEASE YBEY, CHLOROPLASTIC"/>
    <property type="match status" value="1"/>
</dbReference>
<dbReference type="Proteomes" id="UP000013909">
    <property type="component" value="Unassembled WGS sequence"/>
</dbReference>
<comment type="caution">
    <text evidence="8">The sequence shown here is derived from an EMBL/GenBank/DDBJ whole genome shotgun (WGS) entry which is preliminary data.</text>
</comment>
<dbReference type="GO" id="GO:0006364">
    <property type="term" value="P:rRNA processing"/>
    <property type="evidence" value="ECO:0007669"/>
    <property type="project" value="UniProtKB-UniRule"/>
</dbReference>
<evidence type="ECO:0000313" key="9">
    <source>
        <dbReference type="Proteomes" id="UP000013909"/>
    </source>
</evidence>
<keyword evidence="7" id="KW-0698">rRNA processing</keyword>
<dbReference type="EMBL" id="AQHR01000098">
    <property type="protein sequence ID" value="EON75724.1"/>
    <property type="molecule type" value="Genomic_DNA"/>
</dbReference>
<dbReference type="InterPro" id="IPR002036">
    <property type="entry name" value="YbeY"/>
</dbReference>
<organism evidence="8 9">
    <name type="scientific">Lunatimonas lonarensis</name>
    <dbReference type="NCBI Taxonomy" id="1232681"/>
    <lineage>
        <taxon>Bacteria</taxon>
        <taxon>Pseudomonadati</taxon>
        <taxon>Bacteroidota</taxon>
        <taxon>Cytophagia</taxon>
        <taxon>Cytophagales</taxon>
        <taxon>Cyclobacteriaceae</taxon>
    </lineage>
</organism>
<comment type="function">
    <text evidence="7">Single strand-specific metallo-endoribonuclease involved in late-stage 70S ribosome quality control and in maturation of the 3' terminus of the 16S rRNA.</text>
</comment>
<proteinExistence type="inferred from homology"/>
<evidence type="ECO:0000256" key="1">
    <source>
        <dbReference type="ARBA" id="ARBA00010875"/>
    </source>
</evidence>
<protein>
    <recommendedName>
        <fullName evidence="7">Endoribonuclease YbeY</fullName>
        <ecNumber evidence="7">3.1.-.-</ecNumber>
    </recommendedName>
</protein>
<evidence type="ECO:0000313" key="8">
    <source>
        <dbReference type="EMBL" id="EON75724.1"/>
    </source>
</evidence>
<feature type="binding site" evidence="7">
    <location>
        <position position="118"/>
    </location>
    <ligand>
        <name>Zn(2+)</name>
        <dbReference type="ChEBI" id="CHEBI:29105"/>
        <note>catalytic</note>
    </ligand>
</feature>